<protein>
    <submittedName>
        <fullName evidence="1">Uncharacterized protein</fullName>
    </submittedName>
</protein>
<name>A0A7W3T734_9ACTN</name>
<evidence type="ECO:0000313" key="2">
    <source>
        <dbReference type="Proteomes" id="UP000530234"/>
    </source>
</evidence>
<dbReference type="AlphaFoldDB" id="A0A7W3T734"/>
<reference evidence="2" key="1">
    <citation type="submission" date="2019-10" db="EMBL/GenBank/DDBJ databases">
        <title>Streptomyces sp. nov., a novel actinobacterium isolated from alkaline environment.</title>
        <authorList>
            <person name="Golinska P."/>
        </authorList>
    </citation>
    <scope>NUCLEOTIDE SEQUENCE [LARGE SCALE GENOMIC DNA]</scope>
    <source>
        <strain evidence="2">DSM 42108</strain>
    </source>
</reference>
<keyword evidence="2" id="KW-1185">Reference proteome</keyword>
<dbReference type="RefSeq" id="WP_182666691.1">
    <property type="nucleotide sequence ID" value="NZ_VKHS01000777.1"/>
</dbReference>
<proteinExistence type="predicted"/>
<sequence>MTTAAPTTSSLTLNRAPDHTYLVWGEERWESTPGGTWVEVPDATIDLRVGQDTPSYGAIFVATFSAEALASNPDNNGVVSATVFFDTEQAAPVSNNHRFVTARGNPEWSSHTLIRTANFAPDLAMRDVTARLKVKTSTNTTVGLQNWVLKIERYNT</sequence>
<organism evidence="1 2">
    <name type="scientific">Streptomyces calidiresistens</name>
    <dbReference type="NCBI Taxonomy" id="1485586"/>
    <lineage>
        <taxon>Bacteria</taxon>
        <taxon>Bacillati</taxon>
        <taxon>Actinomycetota</taxon>
        <taxon>Actinomycetes</taxon>
        <taxon>Kitasatosporales</taxon>
        <taxon>Streptomycetaceae</taxon>
        <taxon>Streptomyces</taxon>
    </lineage>
</organism>
<dbReference type="EMBL" id="VKHS01000777">
    <property type="protein sequence ID" value="MBB0232144.1"/>
    <property type="molecule type" value="Genomic_DNA"/>
</dbReference>
<gene>
    <name evidence="1" type="ORF">FOE67_22245</name>
</gene>
<dbReference type="Proteomes" id="UP000530234">
    <property type="component" value="Unassembled WGS sequence"/>
</dbReference>
<evidence type="ECO:0000313" key="1">
    <source>
        <dbReference type="EMBL" id="MBB0232144.1"/>
    </source>
</evidence>
<accession>A0A7W3T734</accession>
<comment type="caution">
    <text evidence="1">The sequence shown here is derived from an EMBL/GenBank/DDBJ whole genome shotgun (WGS) entry which is preliminary data.</text>
</comment>